<name>B7AU95_9FIRM</name>
<dbReference type="InterPro" id="IPR005490">
    <property type="entry name" value="LD_TPept_cat_dom"/>
</dbReference>
<dbReference type="GO" id="GO:0071555">
    <property type="term" value="P:cell wall organization"/>
    <property type="evidence" value="ECO:0007669"/>
    <property type="project" value="UniProtKB-UniRule"/>
</dbReference>
<dbReference type="GO" id="GO:0071972">
    <property type="term" value="F:peptidoglycan L,D-transpeptidase activity"/>
    <property type="evidence" value="ECO:0007669"/>
    <property type="project" value="TreeGrafter"/>
</dbReference>
<keyword evidence="2" id="KW-0808">Transferase</keyword>
<sequence>MEINMSRGNINRKYLRRRKNWFQRNWGYLVALLVIAAAVTGGIFGVKATISSHNAGGAGNNQKDKVQAEQQTQEQTRQVTWIEATEPQKTQEVVYTPPADVRYPYFVKVNRAMGCVTVYGIDSEGKYTIPVKAFTCSVGREGEETIVGEGYRTSDKYEWRLMVDYTYGMYAYRISGGYLFHSVPYYTANNGSLETEEFNKLGSPASLGCVRMCVRDVKWIFDNCPQGTQVTIYDDTTTPGPLGKPEMIKIPVNSPNAGWDPTDPNPQNPWKNCKAEIKGAKDITVKVGEKADLMSGVTAADTCGNDITDDIALVGRYTFDQAGDYDIKYVVTDLIDSRAEVSVKLHVTN</sequence>
<dbReference type="InterPro" id="IPR032179">
    <property type="entry name" value="Cry22Aa_Ig-like"/>
</dbReference>
<keyword evidence="9" id="KW-1185">Reference proteome</keyword>
<comment type="caution">
    <text evidence="8">The sequence shown here is derived from an EMBL/GenBank/DDBJ whole genome shotgun (WGS) entry which is preliminary data.</text>
</comment>
<keyword evidence="5 6" id="KW-0961">Cell wall biogenesis/degradation</keyword>
<evidence type="ECO:0000259" key="7">
    <source>
        <dbReference type="PROSITE" id="PS52029"/>
    </source>
</evidence>
<evidence type="ECO:0000256" key="1">
    <source>
        <dbReference type="ARBA" id="ARBA00004752"/>
    </source>
</evidence>
<dbReference type="CDD" id="cd16913">
    <property type="entry name" value="YkuD_like"/>
    <property type="match status" value="1"/>
</dbReference>
<evidence type="ECO:0000256" key="2">
    <source>
        <dbReference type="ARBA" id="ARBA00022679"/>
    </source>
</evidence>
<dbReference type="Pfam" id="PF03734">
    <property type="entry name" value="YkuD"/>
    <property type="match status" value="1"/>
</dbReference>
<evidence type="ECO:0000256" key="4">
    <source>
        <dbReference type="ARBA" id="ARBA00022984"/>
    </source>
</evidence>
<dbReference type="Gene3D" id="2.60.40.10">
    <property type="entry name" value="Immunoglobulins"/>
    <property type="match status" value="1"/>
</dbReference>
<feature type="active site" description="Proton donor/acceptor" evidence="6">
    <location>
        <position position="181"/>
    </location>
</feature>
<dbReference type="PANTHER" id="PTHR30582">
    <property type="entry name" value="L,D-TRANSPEPTIDASE"/>
    <property type="match status" value="1"/>
</dbReference>
<dbReference type="AlphaFoldDB" id="B7AU95"/>
<dbReference type="PROSITE" id="PS52029">
    <property type="entry name" value="LD_TPASE"/>
    <property type="match status" value="1"/>
</dbReference>
<keyword evidence="3 6" id="KW-0133">Cell shape</keyword>
<proteinExistence type="predicted"/>
<evidence type="ECO:0000256" key="5">
    <source>
        <dbReference type="ARBA" id="ARBA00023316"/>
    </source>
</evidence>
<dbReference type="Proteomes" id="UP000003136">
    <property type="component" value="Unassembled WGS sequence"/>
</dbReference>
<dbReference type="SUPFAM" id="SSF141523">
    <property type="entry name" value="L,D-transpeptidase catalytic domain-like"/>
    <property type="match status" value="1"/>
</dbReference>
<evidence type="ECO:0000256" key="6">
    <source>
        <dbReference type="PROSITE-ProRule" id="PRU01373"/>
    </source>
</evidence>
<dbReference type="eggNOG" id="COG1376">
    <property type="taxonomic scope" value="Bacteria"/>
</dbReference>
<protein>
    <recommendedName>
        <fullName evidence="7">L,D-TPase catalytic domain-containing protein</fullName>
    </recommendedName>
</protein>
<dbReference type="InterPro" id="IPR050979">
    <property type="entry name" value="LD-transpeptidase"/>
</dbReference>
<feature type="active site" description="Nucleophile" evidence="6">
    <location>
        <position position="209"/>
    </location>
</feature>
<reference evidence="8 9" key="1">
    <citation type="submission" date="2008-11" db="EMBL/GenBank/DDBJ databases">
        <title>Draft genome sequence of Bacteroides pectinophilus (ATCC 43243).</title>
        <authorList>
            <person name="Sudarsanam P."/>
            <person name="Ley R."/>
            <person name="Guruge J."/>
            <person name="Turnbaugh P.J."/>
            <person name="Mahowald M."/>
            <person name="Liep D."/>
            <person name="Gordon J."/>
        </authorList>
    </citation>
    <scope>NUCLEOTIDE SEQUENCE [LARGE SCALE GENOMIC DNA]</scope>
    <source>
        <strain evidence="8 9">ATCC 43243</strain>
    </source>
</reference>
<dbReference type="STRING" id="483218.BACPEC_02293"/>
<accession>B7AU95</accession>
<dbReference type="EMBL" id="ABVQ01000037">
    <property type="protein sequence ID" value="EEC55786.1"/>
    <property type="molecule type" value="Genomic_DNA"/>
</dbReference>
<comment type="pathway">
    <text evidence="1 6">Cell wall biogenesis; peptidoglycan biosynthesis.</text>
</comment>
<evidence type="ECO:0000313" key="9">
    <source>
        <dbReference type="Proteomes" id="UP000003136"/>
    </source>
</evidence>
<dbReference type="Pfam" id="PF16403">
    <property type="entry name" value="Bact_surface_Ig-like"/>
    <property type="match status" value="1"/>
</dbReference>
<dbReference type="HOGENOM" id="CLU_068209_0_0_9"/>
<dbReference type="GO" id="GO:0005576">
    <property type="term" value="C:extracellular region"/>
    <property type="evidence" value="ECO:0007669"/>
    <property type="project" value="TreeGrafter"/>
</dbReference>
<gene>
    <name evidence="8" type="ORF">BACPEC_02293</name>
</gene>
<keyword evidence="4 6" id="KW-0573">Peptidoglycan synthesis</keyword>
<dbReference type="UniPathway" id="UPA00219"/>
<organism evidence="8 9">
    <name type="scientific">[Bacteroides] pectinophilus ATCC 43243</name>
    <dbReference type="NCBI Taxonomy" id="483218"/>
    <lineage>
        <taxon>Bacteria</taxon>
        <taxon>Bacillati</taxon>
        <taxon>Bacillota</taxon>
        <taxon>Clostridia</taxon>
        <taxon>Eubacteriales</taxon>
    </lineage>
</organism>
<evidence type="ECO:0000313" key="8">
    <source>
        <dbReference type="EMBL" id="EEC55786.1"/>
    </source>
</evidence>
<feature type="domain" description="L,D-TPase catalytic" evidence="7">
    <location>
        <begin position="105"/>
        <end position="233"/>
    </location>
</feature>
<dbReference type="GO" id="GO:0018104">
    <property type="term" value="P:peptidoglycan-protein cross-linking"/>
    <property type="evidence" value="ECO:0007669"/>
    <property type="project" value="TreeGrafter"/>
</dbReference>
<dbReference type="PANTHER" id="PTHR30582:SF2">
    <property type="entry name" value="L,D-TRANSPEPTIDASE YCIB-RELATED"/>
    <property type="match status" value="1"/>
</dbReference>
<dbReference type="GO" id="GO:0016740">
    <property type="term" value="F:transferase activity"/>
    <property type="evidence" value="ECO:0007669"/>
    <property type="project" value="UniProtKB-KW"/>
</dbReference>
<dbReference type="Gene3D" id="2.40.440.10">
    <property type="entry name" value="L,D-transpeptidase catalytic domain-like"/>
    <property type="match status" value="1"/>
</dbReference>
<evidence type="ECO:0000256" key="3">
    <source>
        <dbReference type="ARBA" id="ARBA00022960"/>
    </source>
</evidence>
<reference evidence="8 9" key="2">
    <citation type="submission" date="2008-11" db="EMBL/GenBank/DDBJ databases">
        <authorList>
            <person name="Fulton L."/>
            <person name="Clifton S."/>
            <person name="Fulton B."/>
            <person name="Xu J."/>
            <person name="Minx P."/>
            <person name="Pepin K.H."/>
            <person name="Johnson M."/>
            <person name="Bhonagiri V."/>
            <person name="Nash W.E."/>
            <person name="Mardis E.R."/>
            <person name="Wilson R.K."/>
        </authorList>
    </citation>
    <scope>NUCLEOTIDE SEQUENCE [LARGE SCALE GENOMIC DNA]</scope>
    <source>
        <strain evidence="8 9">ATCC 43243</strain>
    </source>
</reference>
<dbReference type="InterPro" id="IPR013783">
    <property type="entry name" value="Ig-like_fold"/>
</dbReference>
<dbReference type="GO" id="GO:0008360">
    <property type="term" value="P:regulation of cell shape"/>
    <property type="evidence" value="ECO:0007669"/>
    <property type="project" value="UniProtKB-UniRule"/>
</dbReference>
<dbReference type="InterPro" id="IPR038063">
    <property type="entry name" value="Transpep_catalytic_dom"/>
</dbReference>